<proteinExistence type="predicted"/>
<dbReference type="EMBL" id="JAVRES010000002">
    <property type="protein sequence ID" value="MDT0434074.1"/>
    <property type="molecule type" value="Genomic_DNA"/>
</dbReference>
<evidence type="ECO:0000313" key="2">
    <source>
        <dbReference type="EMBL" id="MDT0434074.1"/>
    </source>
</evidence>
<accession>A0ABD5EI57</accession>
<keyword evidence="3" id="KW-1185">Reference proteome</keyword>
<sequence>MSRKQFQREADMLSLISEQSARLLPGRNIETLFEVQTSAGIPDIVFIEFDKTILKRRTTHHQSFIVDFADMCVLRALNEMETETTSAASLSKQVPFSAKYISSNVLPRLMEYGHVQKESRGHWHAVSKYVSPAKHIGTLEVKINDWRSGFSQTLRHRASADESWLVIASTHSSRAAAHKEWFKRAGIGLATLHPQSGIDHVVTPRAKKASSALNVYRELLAERAAHLYSNGEVSGTIGLVFGVDLTTTTGPDPRRPGDAGRRPAPAAAAHSTTV</sequence>
<feature type="compositionally biased region" description="Basic and acidic residues" evidence="1">
    <location>
        <begin position="252"/>
        <end position="261"/>
    </location>
</feature>
<feature type="compositionally biased region" description="Low complexity" evidence="1">
    <location>
        <begin position="262"/>
        <end position="274"/>
    </location>
</feature>
<feature type="region of interest" description="Disordered" evidence="1">
    <location>
        <begin position="247"/>
        <end position="274"/>
    </location>
</feature>
<name>A0ABD5EI57_9ACTN</name>
<evidence type="ECO:0000256" key="1">
    <source>
        <dbReference type="SAM" id="MobiDB-lite"/>
    </source>
</evidence>
<dbReference type="AlphaFoldDB" id="A0ABD5EI57"/>
<protein>
    <submittedName>
        <fullName evidence="2">Uncharacterized protein</fullName>
    </submittedName>
</protein>
<organism evidence="2 3">
    <name type="scientific">Streptomyces doudnae</name>
    <dbReference type="NCBI Taxonomy" id="3075536"/>
    <lineage>
        <taxon>Bacteria</taxon>
        <taxon>Bacillati</taxon>
        <taxon>Actinomycetota</taxon>
        <taxon>Actinomycetes</taxon>
        <taxon>Kitasatosporales</taxon>
        <taxon>Streptomycetaceae</taxon>
        <taxon>Streptomyces</taxon>
    </lineage>
</organism>
<evidence type="ECO:0000313" key="3">
    <source>
        <dbReference type="Proteomes" id="UP001183535"/>
    </source>
</evidence>
<dbReference type="Proteomes" id="UP001183535">
    <property type="component" value="Unassembled WGS sequence"/>
</dbReference>
<dbReference type="RefSeq" id="WP_141721610.1">
    <property type="nucleotide sequence ID" value="NZ_JAVRES010000002.1"/>
</dbReference>
<gene>
    <name evidence="2" type="ORF">RM877_05210</name>
</gene>
<comment type="caution">
    <text evidence="2">The sequence shown here is derived from an EMBL/GenBank/DDBJ whole genome shotgun (WGS) entry which is preliminary data.</text>
</comment>
<reference evidence="3" key="1">
    <citation type="submission" date="2023-07" db="EMBL/GenBank/DDBJ databases">
        <title>30 novel species of actinomycetes from the DSMZ collection.</title>
        <authorList>
            <person name="Nouioui I."/>
        </authorList>
    </citation>
    <scope>NUCLEOTIDE SEQUENCE [LARGE SCALE GENOMIC DNA]</scope>
    <source>
        <strain evidence="3">DSM 41981</strain>
    </source>
</reference>